<dbReference type="SUPFAM" id="SSF52540">
    <property type="entry name" value="P-loop containing nucleoside triphosphate hydrolases"/>
    <property type="match status" value="1"/>
</dbReference>
<keyword evidence="2" id="KW-0813">Transport</keyword>
<dbReference type="Proteomes" id="UP001209916">
    <property type="component" value="Unassembled WGS sequence"/>
</dbReference>
<dbReference type="PANTHER" id="PTHR42788">
    <property type="entry name" value="TAURINE IMPORT ATP-BINDING PROTEIN-RELATED"/>
    <property type="match status" value="1"/>
</dbReference>
<dbReference type="InterPro" id="IPR003593">
    <property type="entry name" value="AAA+_ATPase"/>
</dbReference>
<accession>A0ABT3VN29</accession>
<name>A0ABT3VN29_9BURK</name>
<evidence type="ECO:0000256" key="2">
    <source>
        <dbReference type="ARBA" id="ARBA00022448"/>
    </source>
</evidence>
<evidence type="ECO:0000259" key="6">
    <source>
        <dbReference type="PROSITE" id="PS50893"/>
    </source>
</evidence>
<dbReference type="EMBL" id="JAPKNA010000002">
    <property type="protein sequence ID" value="MCX5464521.1"/>
    <property type="molecule type" value="Genomic_DNA"/>
</dbReference>
<dbReference type="InterPro" id="IPR050166">
    <property type="entry name" value="ABC_transporter_ATP-bind"/>
</dbReference>
<keyword evidence="8" id="KW-1185">Reference proteome</keyword>
<keyword evidence="4" id="KW-0547">Nucleotide-binding</keyword>
<sequence length="259" mass="28524">MAARVLSQDVRKRFEGARDVLALDGINVDIQPGQFISILGPSGCGKSTFLRCVAGLEDISSGSLTVDQQPVSGPPDQVGMVFQRDALLEWRTIRDNILLPLEFAGKRTADYLDKVDALLALTGLSQFADSYPRQLSGGMRQRASICRALVDDPRLLLMDEPFGALDALTRDNMNAELQRIWMKTGNTTLFVTHGIAEAVFLADTVLVFSSRPGRILEQIHIDFPRPRPLSLRETPEFGRHVAHIRQLFGIADGAGDSHE</sequence>
<dbReference type="PANTHER" id="PTHR42788:SF13">
    <property type="entry name" value="ALIPHATIC SULFONATES IMPORT ATP-BINDING PROTEIN SSUB"/>
    <property type="match status" value="1"/>
</dbReference>
<organism evidence="7 8">
    <name type="scientific">Alcaligenes parafaecalis</name>
    <dbReference type="NCBI Taxonomy" id="171260"/>
    <lineage>
        <taxon>Bacteria</taxon>
        <taxon>Pseudomonadati</taxon>
        <taxon>Pseudomonadota</taxon>
        <taxon>Betaproteobacteria</taxon>
        <taxon>Burkholderiales</taxon>
        <taxon>Alcaligenaceae</taxon>
        <taxon>Alcaligenes</taxon>
    </lineage>
</organism>
<evidence type="ECO:0000256" key="5">
    <source>
        <dbReference type="ARBA" id="ARBA00022840"/>
    </source>
</evidence>
<keyword evidence="5 7" id="KW-0067">ATP-binding</keyword>
<evidence type="ECO:0000313" key="7">
    <source>
        <dbReference type="EMBL" id="MCX5464521.1"/>
    </source>
</evidence>
<comment type="caution">
    <text evidence="7">The sequence shown here is derived from an EMBL/GenBank/DDBJ whole genome shotgun (WGS) entry which is preliminary data.</text>
</comment>
<proteinExistence type="inferred from homology"/>
<dbReference type="CDD" id="cd03293">
    <property type="entry name" value="ABC_NrtD_SsuB_transporters"/>
    <property type="match status" value="1"/>
</dbReference>
<protein>
    <submittedName>
        <fullName evidence="7">ABC transporter ATP-binding protein</fullName>
    </submittedName>
</protein>
<keyword evidence="3" id="KW-0472">Membrane</keyword>
<evidence type="ECO:0000256" key="1">
    <source>
        <dbReference type="ARBA" id="ARBA00005417"/>
    </source>
</evidence>
<dbReference type="PROSITE" id="PS50893">
    <property type="entry name" value="ABC_TRANSPORTER_2"/>
    <property type="match status" value="1"/>
</dbReference>
<feature type="domain" description="ABC transporter" evidence="6">
    <location>
        <begin position="5"/>
        <end position="235"/>
    </location>
</feature>
<evidence type="ECO:0000313" key="8">
    <source>
        <dbReference type="Proteomes" id="UP001209916"/>
    </source>
</evidence>
<dbReference type="Gene3D" id="3.40.50.300">
    <property type="entry name" value="P-loop containing nucleotide triphosphate hydrolases"/>
    <property type="match status" value="1"/>
</dbReference>
<dbReference type="InterPro" id="IPR017871">
    <property type="entry name" value="ABC_transporter-like_CS"/>
</dbReference>
<dbReference type="RefSeq" id="WP_207871996.1">
    <property type="nucleotide sequence ID" value="NZ_JAPKNA010000002.1"/>
</dbReference>
<dbReference type="PROSITE" id="PS00211">
    <property type="entry name" value="ABC_TRANSPORTER_1"/>
    <property type="match status" value="1"/>
</dbReference>
<dbReference type="Pfam" id="PF00005">
    <property type="entry name" value="ABC_tran"/>
    <property type="match status" value="1"/>
</dbReference>
<comment type="similarity">
    <text evidence="1">Belongs to the ABC transporter superfamily.</text>
</comment>
<reference evidence="7 8" key="1">
    <citation type="submission" date="2022-11" db="EMBL/GenBank/DDBJ databases">
        <title>Biodiversity and phylogenetic relationships of bacteria.</title>
        <authorList>
            <person name="Machado R.A.R."/>
            <person name="Bhat A."/>
            <person name="Loulou A."/>
            <person name="Kallel S."/>
        </authorList>
    </citation>
    <scope>NUCLEOTIDE SEQUENCE [LARGE SCALE GENOMIC DNA]</scope>
    <source>
        <strain evidence="7 8">DSM 13975</strain>
    </source>
</reference>
<evidence type="ECO:0000256" key="3">
    <source>
        <dbReference type="ARBA" id="ARBA00022475"/>
    </source>
</evidence>
<keyword evidence="3" id="KW-1003">Cell membrane</keyword>
<gene>
    <name evidence="7" type="ORF">OSH09_10005</name>
</gene>
<evidence type="ECO:0000256" key="4">
    <source>
        <dbReference type="ARBA" id="ARBA00022741"/>
    </source>
</evidence>
<dbReference type="SMART" id="SM00382">
    <property type="entry name" value="AAA"/>
    <property type="match status" value="1"/>
</dbReference>
<dbReference type="GO" id="GO:0005524">
    <property type="term" value="F:ATP binding"/>
    <property type="evidence" value="ECO:0007669"/>
    <property type="project" value="UniProtKB-KW"/>
</dbReference>
<dbReference type="InterPro" id="IPR027417">
    <property type="entry name" value="P-loop_NTPase"/>
</dbReference>
<dbReference type="InterPro" id="IPR003439">
    <property type="entry name" value="ABC_transporter-like_ATP-bd"/>
</dbReference>